<dbReference type="CDD" id="cd00130">
    <property type="entry name" value="PAS"/>
    <property type="match status" value="2"/>
</dbReference>
<evidence type="ECO:0000313" key="5">
    <source>
        <dbReference type="EMBL" id="MWJ27854.1"/>
    </source>
</evidence>
<dbReference type="PROSITE" id="PS50112">
    <property type="entry name" value="PAS"/>
    <property type="match status" value="2"/>
</dbReference>
<comment type="cofactor">
    <cofactor evidence="1">
        <name>Mg(2+)</name>
        <dbReference type="ChEBI" id="CHEBI:18420"/>
    </cofactor>
</comment>
<dbReference type="Proteomes" id="UP000437638">
    <property type="component" value="Unassembled WGS sequence"/>
</dbReference>
<keyword evidence="6" id="KW-1185">Reference proteome</keyword>
<feature type="domain" description="PAS" evidence="2">
    <location>
        <begin position="28"/>
        <end position="74"/>
    </location>
</feature>
<dbReference type="NCBIfam" id="TIGR00229">
    <property type="entry name" value="sensory_box"/>
    <property type="match status" value="2"/>
</dbReference>
<evidence type="ECO:0000256" key="1">
    <source>
        <dbReference type="ARBA" id="ARBA00001946"/>
    </source>
</evidence>
<dbReference type="PROSITE" id="PS50113">
    <property type="entry name" value="PAC"/>
    <property type="match status" value="2"/>
</dbReference>
<sequence>MTEPASLSSLPSSPEANLDVAYKALEKRFEQFYVAVEQSPTATAITDAEGVIEFVNQRFSTITGYSREELVGKTPAVIQSGMTPHMVYQDMWKTLRAGDVWQGELLNRRKNGELYWDSEIITPVKNAEGEIVNFVAVKEDITLRRQQESELRLLATVFETGQATLIANADMVIERVNQAFTDITGYHSEEVVGRTPKLFKSGRHDKSFYQRMWMALRETGHWQGEIWNRNKYGNIYPLWQSITAVMDAENSVRNYVSVFHDIDERKSLERELEDQATRDHLTGAYNRRAFDRVVSEHVAQVAHSDETFVLLIFDIDHFKSVNDTHGHEMGDEILKQLVVCIKGCLRDSDVLARWGGEEFTVLLRGTGLEGGEIFAERIRRRVANRSFSGHDITISIGIAEHWPGEHQDRLLVRADKALYQAKHQGRNQVVACRKPLSCEES</sequence>
<feature type="domain" description="PAS" evidence="2">
    <location>
        <begin position="147"/>
        <end position="195"/>
    </location>
</feature>
<dbReference type="PROSITE" id="PS50887">
    <property type="entry name" value="GGDEF"/>
    <property type="match status" value="1"/>
</dbReference>
<proteinExistence type="predicted"/>
<dbReference type="GO" id="GO:0003824">
    <property type="term" value="F:catalytic activity"/>
    <property type="evidence" value="ECO:0007669"/>
    <property type="project" value="UniProtKB-ARBA"/>
</dbReference>
<dbReference type="InterPro" id="IPR052163">
    <property type="entry name" value="DGC-Regulatory_Protein"/>
</dbReference>
<reference evidence="5 6" key="1">
    <citation type="submission" date="2019-12" db="EMBL/GenBank/DDBJ databases">
        <title>Halomonas rutogse sp. nov. isolated from two lakes on Tibetan Plateau.</title>
        <authorList>
            <person name="Gao P."/>
        </authorList>
    </citation>
    <scope>NUCLEOTIDE SEQUENCE [LARGE SCALE GENOMIC DNA]</scope>
    <source>
        <strain evidence="5 6">ZH2S</strain>
    </source>
</reference>
<dbReference type="InterPro" id="IPR043128">
    <property type="entry name" value="Rev_trsase/Diguanyl_cyclase"/>
</dbReference>
<dbReference type="InterPro" id="IPR000014">
    <property type="entry name" value="PAS"/>
</dbReference>
<evidence type="ECO:0000259" key="2">
    <source>
        <dbReference type="PROSITE" id="PS50112"/>
    </source>
</evidence>
<dbReference type="InterPro" id="IPR029787">
    <property type="entry name" value="Nucleotide_cyclase"/>
</dbReference>
<feature type="domain" description="GGDEF" evidence="4">
    <location>
        <begin position="306"/>
        <end position="434"/>
    </location>
</feature>
<dbReference type="Pfam" id="PF13426">
    <property type="entry name" value="PAS_9"/>
    <property type="match status" value="2"/>
</dbReference>
<evidence type="ECO:0000313" key="6">
    <source>
        <dbReference type="Proteomes" id="UP000437638"/>
    </source>
</evidence>
<dbReference type="EMBL" id="WTKP01000004">
    <property type="protein sequence ID" value="MWJ27854.1"/>
    <property type="molecule type" value="Genomic_DNA"/>
</dbReference>
<dbReference type="PANTHER" id="PTHR46663:SF3">
    <property type="entry name" value="SLL0267 PROTEIN"/>
    <property type="match status" value="1"/>
</dbReference>
<dbReference type="PANTHER" id="PTHR46663">
    <property type="entry name" value="DIGUANYLATE CYCLASE DGCT-RELATED"/>
    <property type="match status" value="1"/>
</dbReference>
<dbReference type="NCBIfam" id="TIGR00254">
    <property type="entry name" value="GGDEF"/>
    <property type="match status" value="1"/>
</dbReference>
<dbReference type="SMART" id="SM00086">
    <property type="entry name" value="PAC"/>
    <property type="match status" value="2"/>
</dbReference>
<feature type="domain" description="PAC" evidence="3">
    <location>
        <begin position="222"/>
        <end position="274"/>
    </location>
</feature>
<accession>A0A7X3KPV0</accession>
<gene>
    <name evidence="5" type="ORF">GPM19_06485</name>
</gene>
<dbReference type="SMART" id="SM00267">
    <property type="entry name" value="GGDEF"/>
    <property type="match status" value="1"/>
</dbReference>
<evidence type="ECO:0000259" key="4">
    <source>
        <dbReference type="PROSITE" id="PS50887"/>
    </source>
</evidence>
<organism evidence="5 6">
    <name type="scientific">Vreelandella zhuhanensis</name>
    <dbReference type="NCBI Taxonomy" id="2684210"/>
    <lineage>
        <taxon>Bacteria</taxon>
        <taxon>Pseudomonadati</taxon>
        <taxon>Pseudomonadota</taxon>
        <taxon>Gammaproteobacteria</taxon>
        <taxon>Oceanospirillales</taxon>
        <taxon>Halomonadaceae</taxon>
        <taxon>Vreelandella</taxon>
    </lineage>
</organism>
<dbReference type="AlphaFoldDB" id="A0A7X3KPV0"/>
<dbReference type="InterPro" id="IPR000700">
    <property type="entry name" value="PAS-assoc_C"/>
</dbReference>
<evidence type="ECO:0000259" key="3">
    <source>
        <dbReference type="PROSITE" id="PS50113"/>
    </source>
</evidence>
<dbReference type="CDD" id="cd01949">
    <property type="entry name" value="GGDEF"/>
    <property type="match status" value="1"/>
</dbReference>
<dbReference type="Gene3D" id="3.30.450.20">
    <property type="entry name" value="PAS domain"/>
    <property type="match status" value="2"/>
</dbReference>
<dbReference type="SUPFAM" id="SSF55073">
    <property type="entry name" value="Nucleotide cyclase"/>
    <property type="match status" value="1"/>
</dbReference>
<dbReference type="InterPro" id="IPR035965">
    <property type="entry name" value="PAS-like_dom_sf"/>
</dbReference>
<protein>
    <submittedName>
        <fullName evidence="5">Diguanylate cyclase</fullName>
    </submittedName>
</protein>
<dbReference type="FunFam" id="3.30.70.270:FF:000001">
    <property type="entry name" value="Diguanylate cyclase domain protein"/>
    <property type="match status" value="1"/>
</dbReference>
<name>A0A7X3KPV0_9GAMM</name>
<dbReference type="InterPro" id="IPR000160">
    <property type="entry name" value="GGDEF_dom"/>
</dbReference>
<dbReference type="SUPFAM" id="SSF55785">
    <property type="entry name" value="PYP-like sensor domain (PAS domain)"/>
    <property type="match status" value="2"/>
</dbReference>
<dbReference type="Gene3D" id="3.30.70.270">
    <property type="match status" value="1"/>
</dbReference>
<dbReference type="SMART" id="SM00091">
    <property type="entry name" value="PAS"/>
    <property type="match status" value="2"/>
</dbReference>
<comment type="caution">
    <text evidence="5">The sequence shown here is derived from an EMBL/GenBank/DDBJ whole genome shotgun (WGS) entry which is preliminary data.</text>
</comment>
<feature type="domain" description="PAC" evidence="3">
    <location>
        <begin position="101"/>
        <end position="153"/>
    </location>
</feature>
<dbReference type="Pfam" id="PF00990">
    <property type="entry name" value="GGDEF"/>
    <property type="match status" value="1"/>
</dbReference>
<dbReference type="InterPro" id="IPR001610">
    <property type="entry name" value="PAC"/>
</dbReference>